<dbReference type="InterPro" id="IPR058353">
    <property type="entry name" value="DUF8040"/>
</dbReference>
<proteinExistence type="predicted"/>
<dbReference type="KEGG" id="lgi:LOTGIDRAFT_155030"/>
<protein>
    <recommendedName>
        <fullName evidence="1">DUF8040 domain-containing protein</fullName>
    </recommendedName>
</protein>
<dbReference type="GeneID" id="20236530"/>
<accession>V4B9G0</accession>
<reference evidence="2 3" key="1">
    <citation type="journal article" date="2013" name="Nature">
        <title>Insights into bilaterian evolution from three spiralian genomes.</title>
        <authorList>
            <person name="Simakov O."/>
            <person name="Marletaz F."/>
            <person name="Cho S.J."/>
            <person name="Edsinger-Gonzales E."/>
            <person name="Havlak P."/>
            <person name="Hellsten U."/>
            <person name="Kuo D.H."/>
            <person name="Larsson T."/>
            <person name="Lv J."/>
            <person name="Arendt D."/>
            <person name="Savage R."/>
            <person name="Osoegawa K."/>
            <person name="de Jong P."/>
            <person name="Grimwood J."/>
            <person name="Chapman J.A."/>
            <person name="Shapiro H."/>
            <person name="Aerts A."/>
            <person name="Otillar R.P."/>
            <person name="Terry A.Y."/>
            <person name="Boore J.L."/>
            <person name="Grigoriev I.V."/>
            <person name="Lindberg D.R."/>
            <person name="Seaver E.C."/>
            <person name="Weisblat D.A."/>
            <person name="Putnam N.H."/>
            <person name="Rokhsar D.S."/>
        </authorList>
    </citation>
    <scope>NUCLEOTIDE SEQUENCE [LARGE SCALE GENOMIC DNA]</scope>
</reference>
<evidence type="ECO:0000259" key="1">
    <source>
        <dbReference type="Pfam" id="PF26138"/>
    </source>
</evidence>
<dbReference type="Pfam" id="PF26138">
    <property type="entry name" value="DUF8040"/>
    <property type="match status" value="1"/>
</dbReference>
<dbReference type="CTD" id="20236530"/>
<dbReference type="EMBL" id="KB203274">
    <property type="protein sequence ID" value="ESO85544.1"/>
    <property type="molecule type" value="Genomic_DNA"/>
</dbReference>
<dbReference type="HOGENOM" id="CLU_1385613_0_0_1"/>
<dbReference type="OMA" id="ARERMLF"/>
<dbReference type="OrthoDB" id="6627079at2759"/>
<dbReference type="Proteomes" id="UP000030746">
    <property type="component" value="Unassembled WGS sequence"/>
</dbReference>
<gene>
    <name evidence="2" type="ORF">LOTGIDRAFT_155030</name>
</gene>
<dbReference type="AlphaFoldDB" id="V4B9G0"/>
<sequence length="197" mass="23525">MAAIPIILIYKLLQLSFLRRKRTASFERRRRRRPFMLQQQRMERIRRFGEFQQRLLTFFLSMSLLLNTCNCSPIIDRRLWSRDHPDQWWKNAYRSYDDTQFIENFRLTRLTFVGLCNLLRADIEKQDTNMRSSISVERRIGVLLWVLGTNADYRTVAALFGMGRSTVCCIVQEVVKALVKRKSSFIVFPQEFSRAKD</sequence>
<evidence type="ECO:0000313" key="3">
    <source>
        <dbReference type="Proteomes" id="UP000030746"/>
    </source>
</evidence>
<feature type="domain" description="DUF8040" evidence="1">
    <location>
        <begin position="97"/>
        <end position="180"/>
    </location>
</feature>
<evidence type="ECO:0000313" key="2">
    <source>
        <dbReference type="EMBL" id="ESO85544.1"/>
    </source>
</evidence>
<dbReference type="RefSeq" id="XP_009063788.1">
    <property type="nucleotide sequence ID" value="XM_009065540.1"/>
</dbReference>
<keyword evidence="3" id="KW-1185">Reference proteome</keyword>
<organism evidence="2 3">
    <name type="scientific">Lottia gigantea</name>
    <name type="common">Giant owl limpet</name>
    <dbReference type="NCBI Taxonomy" id="225164"/>
    <lineage>
        <taxon>Eukaryota</taxon>
        <taxon>Metazoa</taxon>
        <taxon>Spiralia</taxon>
        <taxon>Lophotrochozoa</taxon>
        <taxon>Mollusca</taxon>
        <taxon>Gastropoda</taxon>
        <taxon>Patellogastropoda</taxon>
        <taxon>Lottioidea</taxon>
        <taxon>Lottiidae</taxon>
        <taxon>Lottia</taxon>
    </lineage>
</organism>
<name>V4B9G0_LOTGI</name>